<proteinExistence type="predicted"/>
<dbReference type="SUPFAM" id="SSF50475">
    <property type="entry name" value="FMN-binding split barrel"/>
    <property type="match status" value="1"/>
</dbReference>
<organism evidence="1 2">
    <name type="scientific">Mucilaginibacter xinganensis</name>
    <dbReference type="NCBI Taxonomy" id="1234841"/>
    <lineage>
        <taxon>Bacteria</taxon>
        <taxon>Pseudomonadati</taxon>
        <taxon>Bacteroidota</taxon>
        <taxon>Sphingobacteriia</taxon>
        <taxon>Sphingobacteriales</taxon>
        <taxon>Sphingobacteriaceae</taxon>
        <taxon>Mucilaginibacter</taxon>
    </lineage>
</organism>
<dbReference type="KEGG" id="muc:MuYL_1703"/>
<dbReference type="PANTHER" id="PTHR34071">
    <property type="entry name" value="5-NITROIMIDAZOLE ANTIBIOTICS RESISTANCE PROTEIN, NIMA-FAMILY-RELATED PROTEIN-RELATED"/>
    <property type="match status" value="1"/>
</dbReference>
<protein>
    <submittedName>
        <fullName evidence="1">Pyridoxamine 5'-phosphate oxidase</fullName>
    </submittedName>
</protein>
<dbReference type="OrthoDB" id="9794935at2"/>
<dbReference type="EMBL" id="CP022743">
    <property type="protein sequence ID" value="ASU33599.1"/>
    <property type="molecule type" value="Genomic_DNA"/>
</dbReference>
<dbReference type="Pfam" id="PF12900">
    <property type="entry name" value="Pyridox_ox_2"/>
    <property type="match status" value="1"/>
</dbReference>
<gene>
    <name evidence="1" type="ORF">MuYL_1703</name>
</gene>
<accession>A0A223NUM6</accession>
<dbReference type="RefSeq" id="WP_094570033.1">
    <property type="nucleotide sequence ID" value="NZ_CP022743.1"/>
</dbReference>
<dbReference type="InterPro" id="IPR012349">
    <property type="entry name" value="Split_barrel_FMN-bd"/>
</dbReference>
<name>A0A223NUM6_9SPHI</name>
<evidence type="ECO:0000313" key="1">
    <source>
        <dbReference type="EMBL" id="ASU33599.1"/>
    </source>
</evidence>
<reference evidence="1 2" key="1">
    <citation type="submission" date="2017-08" db="EMBL/GenBank/DDBJ databases">
        <title>Complete genome sequence of Mucilaginibacter sp. strain BJC16-A31.</title>
        <authorList>
            <consortium name="Henan University of Science and Technology"/>
            <person name="You X."/>
        </authorList>
    </citation>
    <scope>NUCLEOTIDE SEQUENCE [LARGE SCALE GENOMIC DNA]</scope>
    <source>
        <strain evidence="1 2">BJC16-A31</strain>
    </source>
</reference>
<dbReference type="AlphaFoldDB" id="A0A223NUM6"/>
<dbReference type="Gene3D" id="2.30.110.10">
    <property type="entry name" value="Electron Transport, Fmn-binding Protein, Chain A"/>
    <property type="match status" value="1"/>
</dbReference>
<dbReference type="InterPro" id="IPR024747">
    <property type="entry name" value="Pyridox_Oxase-rel"/>
</dbReference>
<sequence length="150" mass="17412">MLGKLNEKQIDEILAQQVTGRIGCNAEGVTYIVPVNYFYRDSVIYAQSTKGKKIMMMRKNPEVCFQVDDIKTIFSWRSVVAWGRFEEIKDSDQKQQVMQGLIHKLMPLADKPNNHPFHGITENERDIDTRKKLIVYKITLTTKTGRFEKS</sequence>
<dbReference type="PANTHER" id="PTHR34071:SF2">
    <property type="entry name" value="FLAVIN-NUCLEOTIDE-BINDING PROTEIN"/>
    <property type="match status" value="1"/>
</dbReference>
<evidence type="ECO:0000313" key="2">
    <source>
        <dbReference type="Proteomes" id="UP000215002"/>
    </source>
</evidence>
<keyword evidence="2" id="KW-1185">Reference proteome</keyword>
<dbReference type="Proteomes" id="UP000215002">
    <property type="component" value="Chromosome"/>
</dbReference>